<dbReference type="InterPro" id="IPR022409">
    <property type="entry name" value="PKD/Chitinase_dom"/>
</dbReference>
<dbReference type="InterPro" id="IPR029865">
    <property type="entry name" value="KIAA0319-like"/>
</dbReference>
<evidence type="ECO:0000256" key="7">
    <source>
        <dbReference type="ARBA" id="ARBA00023136"/>
    </source>
</evidence>
<feature type="compositionally biased region" description="Polar residues" evidence="9">
    <location>
        <begin position="245"/>
        <end position="259"/>
    </location>
</feature>
<reference evidence="12 13" key="1">
    <citation type="submission" date="2024-08" db="EMBL/GenBank/DDBJ databases">
        <title>The draft genome of Apodemus speciosus.</title>
        <authorList>
            <person name="Nabeshima K."/>
            <person name="Suzuki S."/>
            <person name="Onuma M."/>
        </authorList>
    </citation>
    <scope>NUCLEOTIDE SEQUENCE [LARGE SCALE GENOMIC DNA]</scope>
    <source>
        <strain evidence="12">IB14-021</strain>
    </source>
</reference>
<dbReference type="InterPro" id="IPR056502">
    <property type="entry name" value="KIAA0319-like_C"/>
</dbReference>
<dbReference type="SUPFAM" id="SSF49299">
    <property type="entry name" value="PKD domain"/>
    <property type="match status" value="3"/>
</dbReference>
<keyword evidence="5" id="KW-0677">Repeat</keyword>
<evidence type="ECO:0000259" key="11">
    <source>
        <dbReference type="PROSITE" id="PS50986"/>
    </source>
</evidence>
<dbReference type="InterPro" id="IPR013783">
    <property type="entry name" value="Ig-like_fold"/>
</dbReference>
<evidence type="ECO:0000256" key="6">
    <source>
        <dbReference type="ARBA" id="ARBA00022989"/>
    </source>
</evidence>
<evidence type="ECO:0000256" key="9">
    <source>
        <dbReference type="SAM" id="MobiDB-lite"/>
    </source>
</evidence>
<dbReference type="PANTHER" id="PTHR46182:SF1">
    <property type="entry name" value="DYSLEXIA-ASSOCIATED PROTEIN KIAA0319"/>
    <property type="match status" value="1"/>
</dbReference>
<dbReference type="PANTHER" id="PTHR46182">
    <property type="entry name" value="FI19480P1"/>
    <property type="match status" value="1"/>
</dbReference>
<dbReference type="Gene3D" id="2.60.40.10">
    <property type="entry name" value="Immunoglobulins"/>
    <property type="match status" value="5"/>
</dbReference>
<dbReference type="InterPro" id="IPR011106">
    <property type="entry name" value="MANSC_N"/>
</dbReference>
<dbReference type="Proteomes" id="UP001623349">
    <property type="component" value="Unassembled WGS sequence"/>
</dbReference>
<name>A0ABQ0FFH3_APOSI</name>
<dbReference type="SMART" id="SM00089">
    <property type="entry name" value="PKD"/>
    <property type="match status" value="5"/>
</dbReference>
<dbReference type="EMBL" id="BAAFST010000013">
    <property type="protein sequence ID" value="GAB1298018.1"/>
    <property type="molecule type" value="Genomic_DNA"/>
</dbReference>
<evidence type="ECO:0000256" key="8">
    <source>
        <dbReference type="ARBA" id="ARBA00023180"/>
    </source>
</evidence>
<feature type="region of interest" description="Disordered" evidence="9">
    <location>
        <begin position="142"/>
        <end position="166"/>
    </location>
</feature>
<keyword evidence="13" id="KW-1185">Reference proteome</keyword>
<sequence length="1171" mass="127752">MLLEGYIWPAQQPSEGVCSKSTSGEASSRVRKMVSPPGVLLSMLLLAAVAGGGSQQCSEGRTYSDAIISPNPETIRIMRVSQTFSVGDCTAACCDLPTCDLAWWFEGSCYLVSCMHPDNCEPRTTGPIRSYLTFVSRPVQRPGQLPDYGDPMLGRGSPSGAWGDSLEDLRKDLPFLGKDGGPEETAEYSDEYKELERGLMPPSNQQDPRGSAEYPDWSLLPSSEGGFNASTEKPQDPTPHPLGQEQLQALNESTWSPTPRHSAVSSVWPSSVSVLPTEEGLEGEETLQLQEPPSNSSGKEVPMPSHSPPPTSLESSPAMVEESSVFRVTPWSREYSTPTFPTSTVLPGLTPPAGPLSPTTSGTATVKALAVSAGDNLVLTLPDREAELKASVEPAPPADTTYSYEWSLMSHPVDFQGEIKQENKPTLHLSQLSAGLYAFRVAVSSENAFGEGYVNVTVMPGSRRRLLFPTQQSLSTGDLKPVFTVMHLLQQDHTSSNKTTPPPTRPSSSNKAARINQPPVAVVSPQIQELSVPLTLARIDGSQSTDDTEIVSYHWEEVEGPFLGETFPADAPILQLSNLDPELTITDSDGAANSTTAVLIIRGAVDYPPVANAGPNQTITLPQNTIILNGNQSSDDHQIVLYEWFPDPGGESKEMVMQGAQTPYLHLSELQEGEYTFQLMVTDSSGQQSTAFVSVTVQAENNQSATLDGSRSSDDHGIVCYHWEHIRGPSAVEMENVDKAVATVTGLQVGTYHFRLTVRDQQGLSSTSTLTVAVKKENNSPPRAQAGGRHVLILPNNSITLDGSRSTDDRGIVSYLWVRDGHSPAAGDIIGGSDSGAALQLTNLVEGVYTFHLLVTDSQGASDSDTATVEVLPDPRKDGLVELILQVAVEQLTEQQKGTLVRQLAALLNVFDTDVKVLKIQAHTDVSTVIIFYVQSGSPFKVLRAADVARNLHKRLSKEKEAFLLFKVLRVDTAGCLLKCSGHGHCDPITKRCVCSQLWTANLIQRYIWDGESNCEWSVFYVAALALTLTVLTGAVTWLCICCCRRRKRTKIRKKTKYTILDNMDEQERMELRPRYGNLIPIERRGHLQSCEIQNVKHECWGEAQWVSKPDNGIKHRSTEHNSSLMVSESEFESDQDTLFSQERMERGVLKGSLNGSARNGVSFGYYSKDR</sequence>
<gene>
    <name evidence="12" type="ORF">APTSU1_001325400</name>
</gene>
<evidence type="ECO:0000313" key="13">
    <source>
        <dbReference type="Proteomes" id="UP001623349"/>
    </source>
</evidence>
<keyword evidence="4" id="KW-0732">Signal</keyword>
<keyword evidence="3 10" id="KW-0812">Transmembrane</keyword>
<feature type="transmembrane region" description="Helical" evidence="10">
    <location>
        <begin position="1019"/>
        <end position="1044"/>
    </location>
</feature>
<dbReference type="Pfam" id="PF22352">
    <property type="entry name" value="K319L-like_PKD"/>
    <property type="match status" value="4"/>
</dbReference>
<keyword evidence="7 10" id="KW-0472">Membrane</keyword>
<feature type="domain" description="MANSC" evidence="11">
    <location>
        <begin position="45"/>
        <end position="131"/>
    </location>
</feature>
<dbReference type="Pfam" id="PF23620">
    <property type="entry name" value="KIAA0319"/>
    <property type="match status" value="1"/>
</dbReference>
<dbReference type="SMART" id="SM00765">
    <property type="entry name" value="MANEC"/>
    <property type="match status" value="1"/>
</dbReference>
<evidence type="ECO:0000256" key="5">
    <source>
        <dbReference type="ARBA" id="ARBA00022737"/>
    </source>
</evidence>
<dbReference type="InterPro" id="IPR035986">
    <property type="entry name" value="PKD_dom_sf"/>
</dbReference>
<feature type="region of interest" description="Disordered" evidence="9">
    <location>
        <begin position="198"/>
        <end position="321"/>
    </location>
</feature>
<feature type="compositionally biased region" description="Low complexity" evidence="9">
    <location>
        <begin position="262"/>
        <end position="278"/>
    </location>
</feature>
<evidence type="ECO:0000256" key="3">
    <source>
        <dbReference type="ARBA" id="ARBA00022692"/>
    </source>
</evidence>
<proteinExistence type="predicted"/>
<dbReference type="Pfam" id="PF23597">
    <property type="entry name" value="KIAA0319_N"/>
    <property type="match status" value="1"/>
</dbReference>
<dbReference type="InterPro" id="IPR013980">
    <property type="entry name" value="MANSC_dom"/>
</dbReference>
<evidence type="ECO:0000256" key="4">
    <source>
        <dbReference type="ARBA" id="ARBA00022729"/>
    </source>
</evidence>
<accession>A0ABQ0FFH3</accession>
<keyword evidence="6 10" id="KW-1133">Transmembrane helix</keyword>
<dbReference type="CDD" id="cd00146">
    <property type="entry name" value="PKD"/>
    <property type="match status" value="3"/>
</dbReference>
<evidence type="ECO:0000256" key="1">
    <source>
        <dbReference type="ARBA" id="ARBA00004236"/>
    </source>
</evidence>
<evidence type="ECO:0000256" key="2">
    <source>
        <dbReference type="ARBA" id="ARBA00022475"/>
    </source>
</evidence>
<dbReference type="PROSITE" id="PS50986">
    <property type="entry name" value="MANSC"/>
    <property type="match status" value="1"/>
</dbReference>
<organism evidence="12 13">
    <name type="scientific">Apodemus speciosus</name>
    <name type="common">Large Japanese field mouse</name>
    <dbReference type="NCBI Taxonomy" id="105296"/>
    <lineage>
        <taxon>Eukaryota</taxon>
        <taxon>Metazoa</taxon>
        <taxon>Chordata</taxon>
        <taxon>Craniata</taxon>
        <taxon>Vertebrata</taxon>
        <taxon>Euteleostomi</taxon>
        <taxon>Mammalia</taxon>
        <taxon>Eutheria</taxon>
        <taxon>Euarchontoglires</taxon>
        <taxon>Glires</taxon>
        <taxon>Rodentia</taxon>
        <taxon>Myomorpha</taxon>
        <taxon>Muroidea</taxon>
        <taxon>Muridae</taxon>
        <taxon>Murinae</taxon>
        <taxon>Apodemus</taxon>
    </lineage>
</organism>
<evidence type="ECO:0000313" key="12">
    <source>
        <dbReference type="EMBL" id="GAB1298018.1"/>
    </source>
</evidence>
<keyword evidence="2" id="KW-1003">Cell membrane</keyword>
<evidence type="ECO:0000256" key="10">
    <source>
        <dbReference type="SAM" id="Phobius"/>
    </source>
</evidence>
<feature type="region of interest" description="Disordered" evidence="9">
    <location>
        <begin position="492"/>
        <end position="514"/>
    </location>
</feature>
<feature type="region of interest" description="Disordered" evidence="9">
    <location>
        <begin position="173"/>
        <end position="192"/>
    </location>
</feature>
<comment type="caution">
    <text evidence="12">The sequence shown here is derived from an EMBL/GenBank/DDBJ whole genome shotgun (WGS) entry which is preliminary data.</text>
</comment>
<keyword evidence="8" id="KW-0325">Glycoprotein</keyword>
<comment type="subcellular location">
    <subcellularLocation>
        <location evidence="1">Cell membrane</location>
    </subcellularLocation>
</comment>
<protein>
    <submittedName>
        <fullName evidence="12">Dyslexia-associated protein KIAA0319 homolog</fullName>
    </submittedName>
</protein>